<evidence type="ECO:0000259" key="2">
    <source>
        <dbReference type="SMART" id="SM00382"/>
    </source>
</evidence>
<dbReference type="InterPro" id="IPR003593">
    <property type="entry name" value="AAA+_ATPase"/>
</dbReference>
<dbReference type="Pfam" id="PF22688">
    <property type="entry name" value="Hda_lid"/>
    <property type="match status" value="1"/>
</dbReference>
<reference evidence="3 4" key="1">
    <citation type="submission" date="2019-06" db="EMBL/GenBank/DDBJ databases">
        <title>Quisquiliibacterium sp. nov., isolated from a maize field.</title>
        <authorList>
            <person name="Lin S.-Y."/>
            <person name="Tsai C.-F."/>
            <person name="Young C.-C."/>
        </authorList>
    </citation>
    <scope>NUCLEOTIDE SEQUENCE [LARGE SCALE GENOMIC DNA]</scope>
    <source>
        <strain evidence="3 4">CC-CFT501</strain>
    </source>
</reference>
<dbReference type="AlphaFoldDB" id="A0A5C8P4S6"/>
<dbReference type="RefSeq" id="WP_147702806.1">
    <property type="nucleotide sequence ID" value="NZ_VDUY01000001.1"/>
</dbReference>
<dbReference type="InterPro" id="IPR017788">
    <property type="entry name" value="Hda"/>
</dbReference>
<gene>
    <name evidence="3" type="primary">hda</name>
    <name evidence="3" type="ORF">FHP08_03010</name>
</gene>
<dbReference type="InterPro" id="IPR020591">
    <property type="entry name" value="Chromosome_initiator_DnaA-like"/>
</dbReference>
<dbReference type="GO" id="GO:0005886">
    <property type="term" value="C:plasma membrane"/>
    <property type="evidence" value="ECO:0007669"/>
    <property type="project" value="TreeGrafter"/>
</dbReference>
<comment type="similarity">
    <text evidence="1">Belongs to the DnaA family.</text>
</comment>
<dbReference type="GO" id="GO:0032297">
    <property type="term" value="P:negative regulation of DNA-templated DNA replication initiation"/>
    <property type="evidence" value="ECO:0007669"/>
    <property type="project" value="InterPro"/>
</dbReference>
<keyword evidence="1" id="KW-0235">DNA replication</keyword>
<dbReference type="GO" id="GO:0006270">
    <property type="term" value="P:DNA replication initiation"/>
    <property type="evidence" value="ECO:0007669"/>
    <property type="project" value="TreeGrafter"/>
</dbReference>
<comment type="caution">
    <text evidence="3">The sequence shown here is derived from an EMBL/GenBank/DDBJ whole genome shotgun (WGS) entry which is preliminary data.</text>
</comment>
<dbReference type="Proteomes" id="UP000321548">
    <property type="component" value="Unassembled WGS sequence"/>
</dbReference>
<dbReference type="GO" id="GO:0003688">
    <property type="term" value="F:DNA replication origin binding"/>
    <property type="evidence" value="ECO:0007669"/>
    <property type="project" value="TreeGrafter"/>
</dbReference>
<dbReference type="InterPro" id="IPR013317">
    <property type="entry name" value="DnaA_dom"/>
</dbReference>
<dbReference type="Pfam" id="PF00308">
    <property type="entry name" value="Bac_DnaA"/>
    <property type="match status" value="1"/>
</dbReference>
<dbReference type="SMART" id="SM00382">
    <property type="entry name" value="AAA"/>
    <property type="match status" value="1"/>
</dbReference>
<dbReference type="NCBIfam" id="TIGR03420">
    <property type="entry name" value="DnaA_homol_Hda"/>
    <property type="match status" value="1"/>
</dbReference>
<evidence type="ECO:0000256" key="1">
    <source>
        <dbReference type="RuleBase" id="RU004227"/>
    </source>
</evidence>
<dbReference type="Gene3D" id="1.10.8.60">
    <property type="match status" value="1"/>
</dbReference>
<dbReference type="EMBL" id="VDUY01000001">
    <property type="protein sequence ID" value="TXL68666.1"/>
    <property type="molecule type" value="Genomic_DNA"/>
</dbReference>
<dbReference type="PRINTS" id="PR00051">
    <property type="entry name" value="DNAA"/>
</dbReference>
<organism evidence="3 4">
    <name type="scientific">Zeimonas arvi</name>
    <dbReference type="NCBI Taxonomy" id="2498847"/>
    <lineage>
        <taxon>Bacteria</taxon>
        <taxon>Pseudomonadati</taxon>
        <taxon>Pseudomonadota</taxon>
        <taxon>Betaproteobacteria</taxon>
        <taxon>Burkholderiales</taxon>
        <taxon>Burkholderiaceae</taxon>
        <taxon>Zeimonas</taxon>
    </lineage>
</organism>
<feature type="domain" description="AAA+ ATPase" evidence="2">
    <location>
        <begin position="48"/>
        <end position="171"/>
    </location>
</feature>
<name>A0A5C8P4S6_9BURK</name>
<accession>A0A5C8P4S6</accession>
<dbReference type="InterPro" id="IPR027417">
    <property type="entry name" value="P-loop_NTPase"/>
</dbReference>
<evidence type="ECO:0000313" key="4">
    <source>
        <dbReference type="Proteomes" id="UP000321548"/>
    </source>
</evidence>
<dbReference type="OrthoDB" id="9784878at2"/>
<protein>
    <submittedName>
        <fullName evidence="3">DnaA regulatory inactivator Hda</fullName>
    </submittedName>
</protein>
<keyword evidence="4" id="KW-1185">Reference proteome</keyword>
<dbReference type="SUPFAM" id="SSF52540">
    <property type="entry name" value="P-loop containing nucleoside triphosphate hydrolases"/>
    <property type="match status" value="1"/>
</dbReference>
<dbReference type="PANTHER" id="PTHR30050">
    <property type="entry name" value="CHROMOSOMAL REPLICATION INITIATOR PROTEIN DNAA"/>
    <property type="match status" value="1"/>
</dbReference>
<evidence type="ECO:0000313" key="3">
    <source>
        <dbReference type="EMBL" id="TXL68666.1"/>
    </source>
</evidence>
<dbReference type="Gene3D" id="3.40.50.300">
    <property type="entry name" value="P-loop containing nucleotide triphosphate hydrolases"/>
    <property type="match status" value="1"/>
</dbReference>
<dbReference type="InterPro" id="IPR055199">
    <property type="entry name" value="Hda_lid"/>
</dbReference>
<proteinExistence type="inferred from homology"/>
<sequence length="250" mass="26694">MSAGPMRQIPLALSAAEPPSFDNYVAGSNGEALAVLRVVAGEEDAAPAPRAVYLWGEPGAGKTHLLDALAAAVGARAIRLGPEPPTAAFADALDRLLQLAASPPGARPAAPVVIVDDCEGLDDARQQAVFHLFNRVGEIPGAAFAAAGAQPPIALALRDELRTRLGWGVVLRLALLTDGEKADALRRAAQGRGIALPDELIRWLLTHRSRDIRWLLRLLDALDRYALERKRAITLPLLREFENAEPLVKS</sequence>
<dbReference type="PANTHER" id="PTHR30050:SF5">
    <property type="entry name" value="DNAA REGULATORY INACTIVATOR HDA"/>
    <property type="match status" value="1"/>
</dbReference>